<keyword evidence="5" id="KW-0249">Electron transport</keyword>
<dbReference type="STRING" id="1407055.NITUZ_40045"/>
<dbReference type="GO" id="GO:0009055">
    <property type="term" value="F:electron transfer activity"/>
    <property type="evidence" value="ECO:0007669"/>
    <property type="project" value="InterPro"/>
</dbReference>
<dbReference type="InterPro" id="IPR008972">
    <property type="entry name" value="Cupredoxin"/>
</dbReference>
<evidence type="ECO:0000256" key="3">
    <source>
        <dbReference type="ARBA" id="ARBA00022723"/>
    </source>
</evidence>
<dbReference type="InterPro" id="IPR000923">
    <property type="entry name" value="BlueCu_1"/>
</dbReference>
<evidence type="ECO:0000313" key="11">
    <source>
        <dbReference type="Proteomes" id="UP000018159"/>
    </source>
</evidence>
<feature type="compositionally biased region" description="Pro residues" evidence="8">
    <location>
        <begin position="38"/>
        <end position="90"/>
    </location>
</feature>
<dbReference type="GO" id="GO:0042597">
    <property type="term" value="C:periplasmic space"/>
    <property type="evidence" value="ECO:0007669"/>
    <property type="project" value="UniProtKB-SubCell"/>
</dbReference>
<keyword evidence="11" id="KW-1185">Reference proteome</keyword>
<feature type="binding site" evidence="7">
    <location>
        <position position="138"/>
    </location>
    <ligand>
        <name>Cu cation</name>
        <dbReference type="ChEBI" id="CHEBI:23378"/>
    </ligand>
</feature>
<evidence type="ECO:0000256" key="2">
    <source>
        <dbReference type="ARBA" id="ARBA00022448"/>
    </source>
</evidence>
<sequence>MTAADKFGIAFSIGFTVALVAVAMSFAGMSQTTLVQPAPAPAPTPAPAPAPTPAPAPAPTPAPAPAPTPAPAPAPTPAPAPAPTPAPAPAPAMSAKVSIPSGSSVPGCEATNECYIPAEVTIGIGGTVTWTNDDTAAHTVTSGNINAGGPDGVFDSSIFMAGKTFEHTFDEAGEYDYFCIVHPWMTGKVIVE</sequence>
<comment type="caution">
    <text evidence="10">The sequence shown here is derived from an EMBL/GenBank/DDBJ whole genome shotgun (WGS) entry which is preliminary data.</text>
</comment>
<evidence type="ECO:0000256" key="6">
    <source>
        <dbReference type="ARBA" id="ARBA00023008"/>
    </source>
</evidence>
<dbReference type="InterPro" id="IPR052721">
    <property type="entry name" value="ET_Amicyanin"/>
</dbReference>
<evidence type="ECO:0000256" key="1">
    <source>
        <dbReference type="ARBA" id="ARBA00004418"/>
    </source>
</evidence>
<keyword evidence="4" id="KW-0574">Periplasm</keyword>
<dbReference type="OrthoDB" id="12245at2157"/>
<comment type="cofactor">
    <cofactor evidence="7">
        <name>Cu cation</name>
        <dbReference type="ChEBI" id="CHEBI:23378"/>
    </cofactor>
    <text evidence="7">Binds 1 copper ion per subunit.</text>
</comment>
<dbReference type="Pfam" id="PF00127">
    <property type="entry name" value="Copper-bind"/>
    <property type="match status" value="1"/>
</dbReference>
<dbReference type="PANTHER" id="PTHR36507">
    <property type="entry name" value="BLL1555 PROTEIN"/>
    <property type="match status" value="1"/>
</dbReference>
<dbReference type="PRINTS" id="PR00155">
    <property type="entry name" value="AMICYANIN"/>
</dbReference>
<keyword evidence="3 7" id="KW-0479">Metal-binding</keyword>
<evidence type="ECO:0000256" key="5">
    <source>
        <dbReference type="ARBA" id="ARBA00022982"/>
    </source>
</evidence>
<organism evidence="10 11">
    <name type="scientific">Candidatus Nitrosotenuis uzonensis</name>
    <dbReference type="NCBI Taxonomy" id="1407055"/>
    <lineage>
        <taxon>Archaea</taxon>
        <taxon>Nitrososphaerota</taxon>
        <taxon>Candidatus Nitrosotenuis</taxon>
    </lineage>
</organism>
<dbReference type="EMBL" id="CBTY010000009">
    <property type="protein sequence ID" value="CDI05879.1"/>
    <property type="molecule type" value="Genomic_DNA"/>
</dbReference>
<protein>
    <submittedName>
        <fullName evidence="10">Protease inhibitor Kazal-type</fullName>
    </submittedName>
</protein>
<dbReference type="SUPFAM" id="SSF49503">
    <property type="entry name" value="Cupredoxins"/>
    <property type="match status" value="1"/>
</dbReference>
<dbReference type="InterPro" id="IPR002386">
    <property type="entry name" value="Amicyanin/Pseudoazurin"/>
</dbReference>
<reference evidence="10 11" key="1">
    <citation type="journal article" date="2013" name="PLoS ONE">
        <title>Enrichment and Genome Sequence of the Group I.1a Ammonia-Oxidizing Archaeon ?Ca. Nitrosotenuis uzonensis? Representing a Clade Globally.</title>
        <authorList>
            <person name="Lebedeva E.V."/>
            <person name="Hatzenpichler R."/>
            <person name="Pelletier E."/>
            <person name="Schuster N."/>
            <person name="Hauzmayer S."/>
            <person name="Bulaev A."/>
            <person name="Grigor'eva N.V."/>
            <person name="Galushko A."/>
            <person name="Schmid M."/>
            <person name="Palatinszky M."/>
            <person name="Le Paslier D."/>
            <person name="Daims H."/>
            <person name="Wagner M."/>
        </authorList>
    </citation>
    <scope>NUCLEOTIDE SEQUENCE [LARGE SCALE GENOMIC DNA]</scope>
    <source>
        <strain evidence="10 11">N4</strain>
    </source>
</reference>
<comment type="subcellular location">
    <subcellularLocation>
        <location evidence="1">Periplasm</location>
    </subcellularLocation>
</comment>
<keyword evidence="2" id="KW-0813">Transport</keyword>
<keyword evidence="6 7" id="KW-0186">Copper</keyword>
<gene>
    <name evidence="10" type="ORF">NITUZ_40045</name>
</gene>
<feature type="binding site" evidence="7">
    <location>
        <position position="179"/>
    </location>
    <ligand>
        <name>Cu cation</name>
        <dbReference type="ChEBI" id="CHEBI:23378"/>
    </ligand>
</feature>
<dbReference type="Gene3D" id="2.60.40.420">
    <property type="entry name" value="Cupredoxins - blue copper proteins"/>
    <property type="match status" value="1"/>
</dbReference>
<dbReference type="AlphaFoldDB" id="V6ATH1"/>
<evidence type="ECO:0000256" key="8">
    <source>
        <dbReference type="SAM" id="MobiDB-lite"/>
    </source>
</evidence>
<evidence type="ECO:0000256" key="4">
    <source>
        <dbReference type="ARBA" id="ARBA00022764"/>
    </source>
</evidence>
<dbReference type="GO" id="GO:0005507">
    <property type="term" value="F:copper ion binding"/>
    <property type="evidence" value="ECO:0007669"/>
    <property type="project" value="InterPro"/>
</dbReference>
<evidence type="ECO:0000256" key="7">
    <source>
        <dbReference type="PIRSR" id="PIRSR602386-1"/>
    </source>
</evidence>
<accession>V6ATH1</accession>
<feature type="region of interest" description="Disordered" evidence="8">
    <location>
        <begin position="37"/>
        <end position="98"/>
    </location>
</feature>
<keyword evidence="10" id="KW-0646">Protease inhibitor</keyword>
<evidence type="ECO:0000313" key="10">
    <source>
        <dbReference type="EMBL" id="CDI05879.1"/>
    </source>
</evidence>
<proteinExistence type="predicted"/>
<evidence type="ECO:0000259" key="9">
    <source>
        <dbReference type="Pfam" id="PF00127"/>
    </source>
</evidence>
<feature type="binding site" evidence="7">
    <location>
        <position position="182"/>
    </location>
    <ligand>
        <name>Cu cation</name>
        <dbReference type="ChEBI" id="CHEBI:23378"/>
    </ligand>
</feature>
<dbReference type="Proteomes" id="UP000018159">
    <property type="component" value="Unassembled WGS sequence"/>
</dbReference>
<feature type="domain" description="Blue (type 1) copper" evidence="9">
    <location>
        <begin position="115"/>
        <end position="192"/>
    </location>
</feature>
<dbReference type="PANTHER" id="PTHR36507:SF1">
    <property type="entry name" value="BLL1555 PROTEIN"/>
    <property type="match status" value="1"/>
</dbReference>
<name>V6ATH1_9ARCH</name>